<dbReference type="PANTHER" id="PTHR15592">
    <property type="entry name" value="MATRIN 3/NUCLEAR PROTEIN 220-RELATED"/>
    <property type="match status" value="1"/>
</dbReference>
<feature type="compositionally biased region" description="Acidic residues" evidence="2">
    <location>
        <begin position="24"/>
        <end position="37"/>
    </location>
</feature>
<dbReference type="InterPro" id="IPR012677">
    <property type="entry name" value="Nucleotide-bd_a/b_plait_sf"/>
</dbReference>
<dbReference type="Pfam" id="PF13893">
    <property type="entry name" value="RRM_5"/>
    <property type="match status" value="1"/>
</dbReference>
<dbReference type="InterPro" id="IPR036291">
    <property type="entry name" value="NAD(P)-bd_dom_sf"/>
</dbReference>
<feature type="compositionally biased region" description="Basic and acidic residues" evidence="2">
    <location>
        <begin position="50"/>
        <end position="59"/>
    </location>
</feature>
<dbReference type="Pfam" id="PF00076">
    <property type="entry name" value="RRM_1"/>
    <property type="match status" value="1"/>
</dbReference>
<dbReference type="Gene3D" id="3.40.50.720">
    <property type="entry name" value="NAD(P)-binding Rossmann-like Domain"/>
    <property type="match status" value="1"/>
</dbReference>
<dbReference type="GO" id="GO:0003723">
    <property type="term" value="F:RNA binding"/>
    <property type="evidence" value="ECO:0007669"/>
    <property type="project" value="UniProtKB-UniRule"/>
</dbReference>
<dbReference type="InterPro" id="IPR034985">
    <property type="entry name" value="hnRPLL_RRM1"/>
</dbReference>
<organism evidence="4 5">
    <name type="scientific">Synaphobranchus kaupii</name>
    <name type="common">Kaup's arrowtooth eel</name>
    <dbReference type="NCBI Taxonomy" id="118154"/>
    <lineage>
        <taxon>Eukaryota</taxon>
        <taxon>Metazoa</taxon>
        <taxon>Chordata</taxon>
        <taxon>Craniata</taxon>
        <taxon>Vertebrata</taxon>
        <taxon>Euteleostomi</taxon>
        <taxon>Actinopterygii</taxon>
        <taxon>Neopterygii</taxon>
        <taxon>Teleostei</taxon>
        <taxon>Anguilliformes</taxon>
        <taxon>Synaphobranchidae</taxon>
        <taxon>Synaphobranchus</taxon>
    </lineage>
</organism>
<protein>
    <recommendedName>
        <fullName evidence="3">RRM domain-containing protein</fullName>
    </recommendedName>
</protein>
<feature type="region of interest" description="Disordered" evidence="2">
    <location>
        <begin position="1"/>
        <end position="78"/>
    </location>
</feature>
<sequence>MSLIEEYEEGEYERAPKRLKTVEVEEGEDLEEGEDSDSASAGLLGDEEDVARADGEKRTHWSAPKYGSGRKDNGDDAHRIAPSPVVHVRGLCESVVEADLVEALEKFGTICYVMMMPFKRQALVEFEGVESADKCVSYGASEAVYIAGQQAFFNYSTSKRITRPTNSDDPNSGNKVLLLSIQNPLYPITTDVLYTVCNPIGNVLRIVIFKRNGIQAMVEYPLSGGDVPWTHERSTGIPFLMKYGCTPTTWGGRDEIRPTLRPTRLNVIRNDNESWDYTKPYLVTRGPEWRRTADLQTSQLHITTNITGRASERARRASESFSNQRTLRSVRLHRPSLGGTCNEGLMTLCDVTQERGKGRQRQAILGAHPSSFSDNGYGPHCPLLPLPSNSRYKRTSHEIPELRRHGERPHPAKMNCTPDLQPLLSLRQHREGEVHEECARHGLVEMGDEYAVDRAITHLNSIKVFSKRLNVWFWGYCSGVTVNALHPGVAATELGRHTGIQQSQFSSSVLNPLFYLLVKTAQQGAQPSVFLAVAEELEGVTGRYYHVLQETEPATQALDEDSARRLWEVSARLVGLEQAEAKPTKGTAHSAPPSPQKQLPAPLPAVPQQA</sequence>
<dbReference type="Gene3D" id="3.30.70.330">
    <property type="match status" value="2"/>
</dbReference>
<feature type="compositionally biased region" description="Acidic residues" evidence="2">
    <location>
        <begin position="1"/>
        <end position="11"/>
    </location>
</feature>
<evidence type="ECO:0000256" key="1">
    <source>
        <dbReference type="PROSITE-ProRule" id="PRU00176"/>
    </source>
</evidence>
<keyword evidence="5" id="KW-1185">Reference proteome</keyword>
<evidence type="ECO:0000256" key="2">
    <source>
        <dbReference type="SAM" id="MobiDB-lite"/>
    </source>
</evidence>
<reference evidence="4" key="1">
    <citation type="journal article" date="2023" name="Science">
        <title>Genome structures resolve the early diversification of teleost fishes.</title>
        <authorList>
            <person name="Parey E."/>
            <person name="Louis A."/>
            <person name="Montfort J."/>
            <person name="Bouchez O."/>
            <person name="Roques C."/>
            <person name="Iampietro C."/>
            <person name="Lluch J."/>
            <person name="Castinel A."/>
            <person name="Donnadieu C."/>
            <person name="Desvignes T."/>
            <person name="Floi Bucao C."/>
            <person name="Jouanno E."/>
            <person name="Wen M."/>
            <person name="Mejri S."/>
            <person name="Dirks R."/>
            <person name="Jansen H."/>
            <person name="Henkel C."/>
            <person name="Chen W.J."/>
            <person name="Zahm M."/>
            <person name="Cabau C."/>
            <person name="Klopp C."/>
            <person name="Thompson A.W."/>
            <person name="Robinson-Rechavi M."/>
            <person name="Braasch I."/>
            <person name="Lecointre G."/>
            <person name="Bobe J."/>
            <person name="Postlethwait J.H."/>
            <person name="Berthelot C."/>
            <person name="Roest Crollius H."/>
            <person name="Guiguen Y."/>
        </authorList>
    </citation>
    <scope>NUCLEOTIDE SEQUENCE</scope>
    <source>
        <strain evidence="4">WJC10195</strain>
    </source>
</reference>
<feature type="region of interest" description="Disordered" evidence="2">
    <location>
        <begin position="578"/>
        <end position="610"/>
    </location>
</feature>
<feature type="domain" description="RRM" evidence="3">
    <location>
        <begin position="84"/>
        <end position="158"/>
    </location>
</feature>
<dbReference type="AlphaFoldDB" id="A0A9Q1FUP8"/>
<dbReference type="FunFam" id="3.30.70.330:FF:000104">
    <property type="entry name" value="Heterogeneous nuclear ribonucleoprotein L like"/>
    <property type="match status" value="1"/>
</dbReference>
<dbReference type="SUPFAM" id="SSF51735">
    <property type="entry name" value="NAD(P)-binding Rossmann-fold domains"/>
    <property type="match status" value="1"/>
</dbReference>
<evidence type="ECO:0000313" key="4">
    <source>
        <dbReference type="EMBL" id="KAJ8366042.1"/>
    </source>
</evidence>
<dbReference type="OrthoDB" id="302770at2759"/>
<evidence type="ECO:0000313" key="5">
    <source>
        <dbReference type="Proteomes" id="UP001152622"/>
    </source>
</evidence>
<dbReference type="Proteomes" id="UP001152622">
    <property type="component" value="Chromosome 4"/>
</dbReference>
<dbReference type="EMBL" id="JAINUF010000004">
    <property type="protein sequence ID" value="KAJ8366042.1"/>
    <property type="molecule type" value="Genomic_DNA"/>
</dbReference>
<comment type="caution">
    <text evidence="4">The sequence shown here is derived from an EMBL/GenBank/DDBJ whole genome shotgun (WGS) entry which is preliminary data.</text>
</comment>
<feature type="compositionally biased region" description="Basic and acidic residues" evidence="2">
    <location>
        <begin position="12"/>
        <end position="23"/>
    </location>
</feature>
<proteinExistence type="predicted"/>
<accession>A0A9Q1FUP8</accession>
<dbReference type="InterPro" id="IPR000504">
    <property type="entry name" value="RRM_dom"/>
</dbReference>
<dbReference type="CDD" id="cd12781">
    <property type="entry name" value="RRM1_hnRPLL"/>
    <property type="match status" value="1"/>
</dbReference>
<dbReference type="SMART" id="SM00360">
    <property type="entry name" value="RRM"/>
    <property type="match status" value="1"/>
</dbReference>
<feature type="compositionally biased region" description="Basic and acidic residues" evidence="2">
    <location>
        <begin position="69"/>
        <end position="78"/>
    </location>
</feature>
<dbReference type="SUPFAM" id="SSF54928">
    <property type="entry name" value="RNA-binding domain, RBD"/>
    <property type="match status" value="1"/>
</dbReference>
<name>A0A9Q1FUP8_SYNKA</name>
<keyword evidence="1" id="KW-0694">RNA-binding</keyword>
<feature type="compositionally biased region" description="Pro residues" evidence="2">
    <location>
        <begin position="601"/>
        <end position="610"/>
    </location>
</feature>
<evidence type="ECO:0000259" key="3">
    <source>
        <dbReference type="PROSITE" id="PS50102"/>
    </source>
</evidence>
<gene>
    <name evidence="4" type="ORF">SKAU_G00148730</name>
</gene>
<dbReference type="InterPro" id="IPR035979">
    <property type="entry name" value="RBD_domain_sf"/>
</dbReference>
<dbReference type="PROSITE" id="PS50102">
    <property type="entry name" value="RRM"/>
    <property type="match status" value="1"/>
</dbReference>